<accession>A0ABQ0AT59</accession>
<dbReference type="Proteomes" id="UP001600894">
    <property type="component" value="Unassembled WGS sequence"/>
</dbReference>
<gene>
    <name evidence="1" type="ORF">F130042H8_02820</name>
</gene>
<dbReference type="EMBL" id="BAABXL010000001">
    <property type="protein sequence ID" value="GAA6267222.1"/>
    <property type="molecule type" value="Genomic_DNA"/>
</dbReference>
<reference evidence="1 2" key="1">
    <citation type="submission" date="2024-04" db="EMBL/GenBank/DDBJ databases">
        <title>Defined microbial consortia suppress multidrug-resistant proinflammatory Enterobacteriaceae via ecological control.</title>
        <authorList>
            <person name="Furuichi M."/>
            <person name="Kawaguchi T."/>
            <person name="Pust M."/>
            <person name="Yasuma K."/>
            <person name="Plichta D."/>
            <person name="Hasegawa N."/>
            <person name="Ohya T."/>
            <person name="Bhattarai S."/>
            <person name="Sasajima S."/>
            <person name="Aoto Y."/>
            <person name="Tuganbaev T."/>
            <person name="Yaginuma M."/>
            <person name="Ueda M."/>
            <person name="Okahashi N."/>
            <person name="Amafuji K."/>
            <person name="Kiridooshi Y."/>
            <person name="Sugita K."/>
            <person name="Strazar M."/>
            <person name="Skelly A."/>
            <person name="Suda W."/>
            <person name="Hattori M."/>
            <person name="Nakamoto N."/>
            <person name="Caballero S."/>
            <person name="Norman J."/>
            <person name="Olle B."/>
            <person name="Tanoue T."/>
            <person name="Arita M."/>
            <person name="Bucci V."/>
            <person name="Atarashi K."/>
            <person name="Xavier R."/>
            <person name="Honda K."/>
        </authorList>
    </citation>
    <scope>NUCLEOTIDE SEQUENCE [LARGE SCALE GENOMIC DNA]</scope>
    <source>
        <strain evidence="2">f13</strain>
    </source>
</reference>
<sequence length="493" mass="55904">MKANAGEVYTVYNQYLKRYTACQVAYIAPPDSVSEQPWAVILSLDWVGDTPLTAEELPHLRPLYKDFMYWPRDLHLLWVPVEIPPQYTLVGTLPSFTDQPCRSYGGWDDGYDVYLQIRWQEIPEERRRAFKEAMESDEQTEIGGIPVKVSSHRVTDQYEPFDSALELKALPCLSDLICERWHPDLLEFLRGNPFLDELTLLNHGQRTLDLRGTSIRKLMLDMTGLQELWLGEETEQLLFQNKGPDACTIHAPEDGSGLTLQFIGQYCPHTELPNLWGLHGIQLKDFDLTGLAAVHPHLKELRLWGAPGNLGNFSAVGGVRELTNLSTFDLFGFGADDIPTPEQMPELRWFWMTSLPETAAKAAKQLWKSKPGMDLRITKPRKPEWLAQNLDNPFRGWDGAEHIPAAAAKKAAGQYRKTRSLLMKLAAEPGEGAQAQALDAVAAYTQTFNKMGFIETEERDEIYMALRGILDALPDSAIQKEALIEKFEELRDF</sequence>
<dbReference type="Gene3D" id="3.80.10.10">
    <property type="entry name" value="Ribonuclease Inhibitor"/>
    <property type="match status" value="1"/>
</dbReference>
<dbReference type="InterPro" id="IPR032675">
    <property type="entry name" value="LRR_dom_sf"/>
</dbReference>
<evidence type="ECO:0008006" key="3">
    <source>
        <dbReference type="Google" id="ProtNLM"/>
    </source>
</evidence>
<keyword evidence="2" id="KW-1185">Reference proteome</keyword>
<organism evidence="1 2">
    <name type="scientific">Enterocloster alcoholdehydrogenati</name>
    <dbReference type="NCBI Taxonomy" id="2547410"/>
    <lineage>
        <taxon>Bacteria</taxon>
        <taxon>Bacillati</taxon>
        <taxon>Bacillota</taxon>
        <taxon>Clostridia</taxon>
        <taxon>Lachnospirales</taxon>
        <taxon>Lachnospiraceae</taxon>
        <taxon>Enterocloster</taxon>
    </lineage>
</organism>
<proteinExistence type="predicted"/>
<name>A0ABQ0AT59_9FIRM</name>
<protein>
    <recommendedName>
        <fullName evidence="3">Gliding motility protein</fullName>
    </recommendedName>
</protein>
<evidence type="ECO:0000313" key="2">
    <source>
        <dbReference type="Proteomes" id="UP001600894"/>
    </source>
</evidence>
<comment type="caution">
    <text evidence="1">The sequence shown here is derived from an EMBL/GenBank/DDBJ whole genome shotgun (WGS) entry which is preliminary data.</text>
</comment>
<evidence type="ECO:0000313" key="1">
    <source>
        <dbReference type="EMBL" id="GAA6267222.1"/>
    </source>
</evidence>